<gene>
    <name evidence="1" type="ORF">BHE75_03120</name>
</gene>
<evidence type="ECO:0000313" key="2">
    <source>
        <dbReference type="Proteomes" id="UP000179467"/>
    </source>
</evidence>
<proteinExistence type="predicted"/>
<protein>
    <submittedName>
        <fullName evidence="1">Uncharacterized protein</fullName>
    </submittedName>
</protein>
<dbReference type="Proteomes" id="UP000179467">
    <property type="component" value="Unassembled WGS sequence"/>
</dbReference>
<reference evidence="1 2" key="1">
    <citation type="submission" date="2016-09" db="EMBL/GenBank/DDBJ databases">
        <title>Metabolic pathway, cell adaptation mechanisms and a novel monoxygenase revealed through proteogenomic-transcription analysis of a Sphingomonas haloaromaticamans strain degrading the fungicide ortho-phenylphenol.</title>
        <authorList>
            <person name="Perruchon C."/>
            <person name="Papadopoulou E.S."/>
            <person name="Rousidou C."/>
            <person name="Vasileiadis S."/>
            <person name="Tanou G."/>
            <person name="Amoutzias G."/>
            <person name="Molassiotis A."/>
            <person name="Karpouzas D.G."/>
        </authorList>
    </citation>
    <scope>NUCLEOTIDE SEQUENCE [LARGE SCALE GENOMIC DNA]</scope>
    <source>
        <strain evidence="1 2">P3</strain>
    </source>
</reference>
<sequence>MPKELHAVHDSRGVIIAASIVDRDNISAAPVPIPQPGEGTAYALIALEGREAEMALDLLCTTFRIDPTGKRLIADIPPPQAEAGS</sequence>
<name>A0A1S1HFV8_9SPHN</name>
<keyword evidence="2" id="KW-1185">Reference proteome</keyword>
<dbReference type="RefSeq" id="WP_015457652.1">
    <property type="nucleotide sequence ID" value="NZ_MIPT01000001.1"/>
</dbReference>
<dbReference type="AlphaFoldDB" id="A0A1S1HFV8"/>
<evidence type="ECO:0000313" key="1">
    <source>
        <dbReference type="EMBL" id="OHT21115.1"/>
    </source>
</evidence>
<comment type="caution">
    <text evidence="1">The sequence shown here is derived from an EMBL/GenBank/DDBJ whole genome shotgun (WGS) entry which is preliminary data.</text>
</comment>
<organism evidence="1 2">
    <name type="scientific">Edaphosphingomonas haloaromaticamans</name>
    <dbReference type="NCBI Taxonomy" id="653954"/>
    <lineage>
        <taxon>Bacteria</taxon>
        <taxon>Pseudomonadati</taxon>
        <taxon>Pseudomonadota</taxon>
        <taxon>Alphaproteobacteria</taxon>
        <taxon>Sphingomonadales</taxon>
        <taxon>Rhizorhabdaceae</taxon>
        <taxon>Edaphosphingomonas</taxon>
    </lineage>
</organism>
<dbReference type="EMBL" id="MIPT01000001">
    <property type="protein sequence ID" value="OHT21115.1"/>
    <property type="molecule type" value="Genomic_DNA"/>
</dbReference>
<accession>A0A1S1HFV8</accession>